<comment type="caution">
    <text evidence="2">The sequence shown here is derived from an EMBL/GenBank/DDBJ whole genome shotgun (WGS) entry which is preliminary data.</text>
</comment>
<feature type="compositionally biased region" description="Basic and acidic residues" evidence="1">
    <location>
        <begin position="85"/>
        <end position="94"/>
    </location>
</feature>
<feature type="region of interest" description="Disordered" evidence="1">
    <location>
        <begin position="159"/>
        <end position="205"/>
    </location>
</feature>
<feature type="compositionally biased region" description="Basic and acidic residues" evidence="1">
    <location>
        <begin position="62"/>
        <end position="71"/>
    </location>
</feature>
<accession>A0A6A3IPX4</accession>
<dbReference type="Proteomes" id="UP000435112">
    <property type="component" value="Unassembled WGS sequence"/>
</dbReference>
<dbReference type="AlphaFoldDB" id="A0A6A3IPX4"/>
<dbReference type="EMBL" id="QXFU01002571">
    <property type="protein sequence ID" value="KAE8984130.1"/>
    <property type="molecule type" value="Genomic_DNA"/>
</dbReference>
<feature type="compositionally biased region" description="Basic and acidic residues" evidence="1">
    <location>
        <begin position="102"/>
        <end position="115"/>
    </location>
</feature>
<evidence type="ECO:0000313" key="2">
    <source>
        <dbReference type="EMBL" id="KAE8984130.1"/>
    </source>
</evidence>
<evidence type="ECO:0000313" key="3">
    <source>
        <dbReference type="Proteomes" id="UP000435112"/>
    </source>
</evidence>
<feature type="region of interest" description="Disordered" evidence="1">
    <location>
        <begin position="33"/>
        <end position="127"/>
    </location>
</feature>
<sequence>MEGETKEKDGGRAMRYVATVRPAMAAARYVRADSVAGQRGQEGGIAHEENEVEIRSGAGEQQLDKSDRPSGEKAPAGGAIESEEGERPTERSATDETAQCDTRTEDSPELVKEGATEQELQSDEARRRRAVRKLVLNQRKRARLKRTQAARKLVIRAEKQQREDEAALQADRQHQANAAVEQLQQRRQQREGAAPSNPVGERAKS</sequence>
<dbReference type="OrthoDB" id="10378927at2759"/>
<organism evidence="2 3">
    <name type="scientific">Phytophthora rubi</name>
    <dbReference type="NCBI Taxonomy" id="129364"/>
    <lineage>
        <taxon>Eukaryota</taxon>
        <taxon>Sar</taxon>
        <taxon>Stramenopiles</taxon>
        <taxon>Oomycota</taxon>
        <taxon>Peronosporomycetes</taxon>
        <taxon>Peronosporales</taxon>
        <taxon>Peronosporaceae</taxon>
        <taxon>Phytophthora</taxon>
    </lineage>
</organism>
<reference evidence="2 3" key="1">
    <citation type="submission" date="2018-09" db="EMBL/GenBank/DDBJ databases">
        <title>Genomic investigation of the strawberry pathogen Phytophthora fragariae indicates pathogenicity is determined by transcriptional variation in three key races.</title>
        <authorList>
            <person name="Adams T.M."/>
            <person name="Armitage A.D."/>
            <person name="Sobczyk M.K."/>
            <person name="Bates H.J."/>
            <person name="Dunwell J.M."/>
            <person name="Nellist C.F."/>
            <person name="Harrison R.J."/>
        </authorList>
    </citation>
    <scope>NUCLEOTIDE SEQUENCE [LARGE SCALE GENOMIC DNA]</scope>
    <source>
        <strain evidence="2 3">SCRP324</strain>
    </source>
</reference>
<gene>
    <name evidence="2" type="ORF">PR002_g23046</name>
</gene>
<evidence type="ECO:0000256" key="1">
    <source>
        <dbReference type="SAM" id="MobiDB-lite"/>
    </source>
</evidence>
<feature type="compositionally biased region" description="Basic and acidic residues" evidence="1">
    <location>
        <begin position="45"/>
        <end position="54"/>
    </location>
</feature>
<protein>
    <submittedName>
        <fullName evidence="2">Uncharacterized protein</fullName>
    </submittedName>
</protein>
<name>A0A6A3IPX4_9STRA</name>
<proteinExistence type="predicted"/>